<keyword evidence="2" id="KW-0472">Membrane</keyword>
<name>A0A2M7B5B1_9BACT</name>
<comment type="caution">
    <text evidence="3">The sequence shown here is derived from an EMBL/GenBank/DDBJ whole genome shotgun (WGS) entry which is preliminary data.</text>
</comment>
<feature type="transmembrane region" description="Helical" evidence="2">
    <location>
        <begin position="7"/>
        <end position="26"/>
    </location>
</feature>
<protein>
    <submittedName>
        <fullName evidence="3">Uncharacterized protein</fullName>
    </submittedName>
</protein>
<evidence type="ECO:0000256" key="1">
    <source>
        <dbReference type="SAM" id="Coils"/>
    </source>
</evidence>
<evidence type="ECO:0000256" key="2">
    <source>
        <dbReference type="SAM" id="Phobius"/>
    </source>
</evidence>
<organism evidence="3 4">
    <name type="scientific">Candidatus Wolfebacteria bacterium CG03_land_8_20_14_0_80_40_12</name>
    <dbReference type="NCBI Taxonomy" id="1975069"/>
    <lineage>
        <taxon>Bacteria</taxon>
        <taxon>Candidatus Wolfeibacteriota</taxon>
    </lineage>
</organism>
<keyword evidence="1" id="KW-0175">Coiled coil</keyword>
<keyword evidence="2" id="KW-1133">Transmembrane helix</keyword>
<accession>A0A2M7B5B1</accession>
<sequence>MKEKLQNIYCLLIFMIISFGIGIFIVETTEAKSLLELYMEKGLPSKIDEETRCELKSLGENAKIEYEQCRQSYYLKKQTEFLQEQQVSQTTIEEKGQIIKELELNNQKLQELFKEQSQRIDSLTTSFKNAKLLNINLSLILAGSIVYLLLSFVRRKWKK</sequence>
<dbReference type="AlphaFoldDB" id="A0A2M7B5B1"/>
<gene>
    <name evidence="3" type="ORF">COS61_02050</name>
</gene>
<dbReference type="EMBL" id="PEVJ01000050">
    <property type="protein sequence ID" value="PIU98306.1"/>
    <property type="molecule type" value="Genomic_DNA"/>
</dbReference>
<feature type="coiled-coil region" evidence="1">
    <location>
        <begin position="92"/>
        <end position="126"/>
    </location>
</feature>
<proteinExistence type="predicted"/>
<feature type="transmembrane region" description="Helical" evidence="2">
    <location>
        <begin position="132"/>
        <end position="153"/>
    </location>
</feature>
<evidence type="ECO:0000313" key="4">
    <source>
        <dbReference type="Proteomes" id="UP000228949"/>
    </source>
</evidence>
<dbReference type="Proteomes" id="UP000228949">
    <property type="component" value="Unassembled WGS sequence"/>
</dbReference>
<keyword evidence="2" id="KW-0812">Transmembrane</keyword>
<reference evidence="4" key="1">
    <citation type="submission" date="2017-09" db="EMBL/GenBank/DDBJ databases">
        <title>Depth-based differentiation of microbial function through sediment-hosted aquifers and enrichment of novel symbionts in the deep terrestrial subsurface.</title>
        <authorList>
            <person name="Probst A.J."/>
            <person name="Ladd B."/>
            <person name="Jarett J.K."/>
            <person name="Geller-Mcgrath D.E."/>
            <person name="Sieber C.M.K."/>
            <person name="Emerson J.B."/>
            <person name="Anantharaman K."/>
            <person name="Thomas B.C."/>
            <person name="Malmstrom R."/>
            <person name="Stieglmeier M."/>
            <person name="Klingl A."/>
            <person name="Woyke T."/>
            <person name="Ryan C.M."/>
            <person name="Banfield J.F."/>
        </authorList>
    </citation>
    <scope>NUCLEOTIDE SEQUENCE [LARGE SCALE GENOMIC DNA]</scope>
</reference>
<evidence type="ECO:0000313" key="3">
    <source>
        <dbReference type="EMBL" id="PIU98306.1"/>
    </source>
</evidence>